<dbReference type="RefSeq" id="WP_347324703.1">
    <property type="nucleotide sequence ID" value="NZ_JBCGUH010000004.1"/>
</dbReference>
<gene>
    <name evidence="2" type="ORF">ACFSC9_09445</name>
</gene>
<sequence length="94" mass="10601">MADKKHYDDVFWKTRDTLLDDEDAQPVDEELEAELPRDAELAVIHPERLDEPILKTIIDEEDSDVHPQADPEDAASDASQVTDGEPEEDGDEKS</sequence>
<proteinExistence type="predicted"/>
<evidence type="ECO:0000313" key="2">
    <source>
        <dbReference type="EMBL" id="MFD1885748.1"/>
    </source>
</evidence>
<accession>A0ABW4RHW9</accession>
<protein>
    <submittedName>
        <fullName evidence="2">Uncharacterized protein</fullName>
    </submittedName>
</protein>
<comment type="caution">
    <text evidence="2">The sequence shown here is derived from an EMBL/GenBank/DDBJ whole genome shotgun (WGS) entry which is preliminary data.</text>
</comment>
<dbReference type="EMBL" id="JBHUEH010000014">
    <property type="protein sequence ID" value="MFD1885748.1"/>
    <property type="molecule type" value="Genomic_DNA"/>
</dbReference>
<evidence type="ECO:0000313" key="3">
    <source>
        <dbReference type="Proteomes" id="UP001597233"/>
    </source>
</evidence>
<feature type="region of interest" description="Disordered" evidence="1">
    <location>
        <begin position="58"/>
        <end position="94"/>
    </location>
</feature>
<dbReference type="Proteomes" id="UP001597233">
    <property type="component" value="Unassembled WGS sequence"/>
</dbReference>
<evidence type="ECO:0000256" key="1">
    <source>
        <dbReference type="SAM" id="MobiDB-lite"/>
    </source>
</evidence>
<organism evidence="2 3">
    <name type="scientific">Paenibacillus wenxiniae</name>
    <dbReference type="NCBI Taxonomy" id="1636843"/>
    <lineage>
        <taxon>Bacteria</taxon>
        <taxon>Bacillati</taxon>
        <taxon>Bacillota</taxon>
        <taxon>Bacilli</taxon>
        <taxon>Bacillales</taxon>
        <taxon>Paenibacillaceae</taxon>
        <taxon>Paenibacillus</taxon>
    </lineage>
</organism>
<keyword evidence="3" id="KW-1185">Reference proteome</keyword>
<reference evidence="3" key="1">
    <citation type="journal article" date="2019" name="Int. J. Syst. Evol. Microbiol.">
        <title>The Global Catalogue of Microorganisms (GCM) 10K type strain sequencing project: providing services to taxonomists for standard genome sequencing and annotation.</title>
        <authorList>
            <consortium name="The Broad Institute Genomics Platform"/>
            <consortium name="The Broad Institute Genome Sequencing Center for Infectious Disease"/>
            <person name="Wu L."/>
            <person name="Ma J."/>
        </authorList>
    </citation>
    <scope>NUCLEOTIDE SEQUENCE [LARGE SCALE GENOMIC DNA]</scope>
    <source>
        <strain evidence="3">CCUG 54950</strain>
    </source>
</reference>
<feature type="compositionally biased region" description="Acidic residues" evidence="1">
    <location>
        <begin position="84"/>
        <end position="94"/>
    </location>
</feature>
<name>A0ABW4RHW9_9BACL</name>